<evidence type="ECO:0000256" key="3">
    <source>
        <dbReference type="ARBA" id="ARBA00012759"/>
    </source>
</evidence>
<name>A0A5J4WKZ7_9EUKA</name>
<dbReference type="InterPro" id="IPR018200">
    <property type="entry name" value="USP_CS"/>
</dbReference>
<dbReference type="InterPro" id="IPR028889">
    <property type="entry name" value="USP"/>
</dbReference>
<evidence type="ECO:0000256" key="1">
    <source>
        <dbReference type="ARBA" id="ARBA00000707"/>
    </source>
</evidence>
<reference evidence="11 12" key="1">
    <citation type="submission" date="2019-03" db="EMBL/GenBank/DDBJ databases">
        <title>Single cell metagenomics reveals metabolic interactions within the superorganism composed of flagellate Streblomastix strix and complex community of Bacteroidetes bacteria on its surface.</title>
        <authorList>
            <person name="Treitli S.C."/>
            <person name="Kolisko M."/>
            <person name="Husnik F."/>
            <person name="Keeling P."/>
            <person name="Hampl V."/>
        </authorList>
    </citation>
    <scope>NUCLEOTIDE SEQUENCE [LARGE SCALE GENOMIC DNA]</scope>
    <source>
        <strain evidence="11">ST1C</strain>
    </source>
</reference>
<dbReference type="PROSITE" id="PS50235">
    <property type="entry name" value="USP_3"/>
    <property type="match status" value="1"/>
</dbReference>
<dbReference type="InterPro" id="IPR050185">
    <property type="entry name" value="Ub_carboxyl-term_hydrolase"/>
</dbReference>
<dbReference type="AlphaFoldDB" id="A0A5J4WKZ7"/>
<sequence>MEEIPELETNSNTRMESEHAGRGTNYLNAIVLAHDTAEAGLKTDSEQDLGSAKADNDNNITESIRVGERHNLNAEIQSSGGSAGSKKKNSSKYGTHSGLSTSSSSSSSTSTYYSYYNRTPDAPGLVGLSNLGNTCYMNSALQCLSNSLLLTSHFLSNRFYREINVNNFMGCKGRMAAQYANFINELWRGNETPFSPSNLKKVIGFKHQQFRGYSQQDSQHEDLNRVLKKPYGEHIEPKGNDAEDSRIAWQQHQQREQSVIVDLFTGQLKSYVDCPDCKRHSVAFDPCAILQLPLPGSRTKKMDVVFIPAAVGSRVRIHDIDEKEIEKKEEDGIKLDEEQKKNDNNNNKENKKEILKEQLENNISKNKDNLMNIEIQEMKMQQILADRYYDLLHYIPEPWGLPENKRIKWCIVEVPKYGVYGNILQALGKIIGIEPQYLTASKLSYYDKIQV</sequence>
<evidence type="ECO:0000313" key="11">
    <source>
        <dbReference type="EMBL" id="KAA6394979.1"/>
    </source>
</evidence>
<dbReference type="GO" id="GO:0004843">
    <property type="term" value="F:cysteine-type deubiquitinase activity"/>
    <property type="evidence" value="ECO:0007669"/>
    <property type="project" value="UniProtKB-EC"/>
</dbReference>
<dbReference type="PROSITE" id="PS00972">
    <property type="entry name" value="USP_1"/>
    <property type="match status" value="1"/>
</dbReference>
<gene>
    <name evidence="11" type="ORF">EZS28_009489</name>
</gene>
<evidence type="ECO:0000256" key="5">
    <source>
        <dbReference type="ARBA" id="ARBA00022786"/>
    </source>
</evidence>
<evidence type="ECO:0000259" key="10">
    <source>
        <dbReference type="PROSITE" id="PS50235"/>
    </source>
</evidence>
<dbReference type="PANTHER" id="PTHR21646">
    <property type="entry name" value="UBIQUITIN CARBOXYL-TERMINAL HYDROLASE"/>
    <property type="match status" value="1"/>
</dbReference>
<evidence type="ECO:0000256" key="8">
    <source>
        <dbReference type="SAM" id="Coils"/>
    </source>
</evidence>
<accession>A0A5J4WKZ7</accession>
<dbReference type="GO" id="GO:0006508">
    <property type="term" value="P:proteolysis"/>
    <property type="evidence" value="ECO:0007669"/>
    <property type="project" value="UniProtKB-KW"/>
</dbReference>
<dbReference type="InterPro" id="IPR001394">
    <property type="entry name" value="Peptidase_C19_UCH"/>
</dbReference>
<keyword evidence="6 11" id="KW-0378">Hydrolase</keyword>
<dbReference type="Pfam" id="PF00443">
    <property type="entry name" value="UCH"/>
    <property type="match status" value="1"/>
</dbReference>
<dbReference type="OrthoDB" id="265776at2759"/>
<comment type="catalytic activity">
    <reaction evidence="1">
        <text>Thiol-dependent hydrolysis of ester, thioester, amide, peptide and isopeptide bonds formed by the C-terminal Gly of ubiquitin (a 76-residue protein attached to proteins as an intracellular targeting signal).</text>
        <dbReference type="EC" id="3.4.19.12"/>
    </reaction>
</comment>
<keyword evidence="5" id="KW-0833">Ubl conjugation pathway</keyword>
<evidence type="ECO:0000256" key="7">
    <source>
        <dbReference type="ARBA" id="ARBA00022807"/>
    </source>
</evidence>
<feature type="domain" description="USP" evidence="10">
    <location>
        <begin position="126"/>
        <end position="451"/>
    </location>
</feature>
<dbReference type="Gene3D" id="3.90.70.10">
    <property type="entry name" value="Cysteine proteinases"/>
    <property type="match status" value="1"/>
</dbReference>
<dbReference type="EC" id="3.4.19.12" evidence="3"/>
<keyword evidence="8" id="KW-0175">Coiled coil</keyword>
<dbReference type="InterPro" id="IPR038765">
    <property type="entry name" value="Papain-like_cys_pep_sf"/>
</dbReference>
<evidence type="ECO:0000256" key="9">
    <source>
        <dbReference type="SAM" id="MobiDB-lite"/>
    </source>
</evidence>
<organism evidence="11 12">
    <name type="scientific">Streblomastix strix</name>
    <dbReference type="NCBI Taxonomy" id="222440"/>
    <lineage>
        <taxon>Eukaryota</taxon>
        <taxon>Metamonada</taxon>
        <taxon>Preaxostyla</taxon>
        <taxon>Oxymonadida</taxon>
        <taxon>Streblomastigidae</taxon>
        <taxon>Streblomastix</taxon>
    </lineage>
</organism>
<dbReference type="PANTHER" id="PTHR21646:SF24">
    <property type="entry name" value="UBIQUITIN CARBOXYL-TERMINAL HYDROLASE"/>
    <property type="match status" value="1"/>
</dbReference>
<comment type="similarity">
    <text evidence="2">Belongs to the peptidase C19 family.</text>
</comment>
<protein>
    <recommendedName>
        <fullName evidence="3">ubiquitinyl hydrolase 1</fullName>
        <ecNumber evidence="3">3.4.19.12</ecNumber>
    </recommendedName>
</protein>
<feature type="region of interest" description="Disordered" evidence="9">
    <location>
        <begin position="1"/>
        <end position="21"/>
    </location>
</feature>
<comment type="caution">
    <text evidence="11">The sequence shown here is derived from an EMBL/GenBank/DDBJ whole genome shotgun (WGS) entry which is preliminary data.</text>
</comment>
<evidence type="ECO:0000256" key="6">
    <source>
        <dbReference type="ARBA" id="ARBA00022801"/>
    </source>
</evidence>
<dbReference type="Proteomes" id="UP000324800">
    <property type="component" value="Unassembled WGS sequence"/>
</dbReference>
<keyword evidence="4" id="KW-0645">Protease</keyword>
<dbReference type="SUPFAM" id="SSF54001">
    <property type="entry name" value="Cysteine proteinases"/>
    <property type="match status" value="1"/>
</dbReference>
<feature type="compositionally biased region" description="Low complexity" evidence="9">
    <location>
        <begin position="100"/>
        <end position="110"/>
    </location>
</feature>
<proteinExistence type="inferred from homology"/>
<feature type="coiled-coil region" evidence="8">
    <location>
        <begin position="338"/>
        <end position="376"/>
    </location>
</feature>
<evidence type="ECO:0000313" key="12">
    <source>
        <dbReference type="Proteomes" id="UP000324800"/>
    </source>
</evidence>
<evidence type="ECO:0000256" key="4">
    <source>
        <dbReference type="ARBA" id="ARBA00022670"/>
    </source>
</evidence>
<feature type="region of interest" description="Disordered" evidence="9">
    <location>
        <begin position="43"/>
        <end position="110"/>
    </location>
</feature>
<keyword evidence="7" id="KW-0788">Thiol protease</keyword>
<dbReference type="GO" id="GO:0016579">
    <property type="term" value="P:protein deubiquitination"/>
    <property type="evidence" value="ECO:0007669"/>
    <property type="project" value="InterPro"/>
</dbReference>
<evidence type="ECO:0000256" key="2">
    <source>
        <dbReference type="ARBA" id="ARBA00009085"/>
    </source>
</evidence>
<dbReference type="EMBL" id="SNRW01001797">
    <property type="protein sequence ID" value="KAA6394979.1"/>
    <property type="molecule type" value="Genomic_DNA"/>
</dbReference>